<protein>
    <recommendedName>
        <fullName evidence="3">F-box domain-containing protein</fullName>
    </recommendedName>
</protein>
<dbReference type="Gene3D" id="1.20.1280.50">
    <property type="match status" value="1"/>
</dbReference>
<evidence type="ECO:0008006" key="3">
    <source>
        <dbReference type="Google" id="ProtNLM"/>
    </source>
</evidence>
<comment type="caution">
    <text evidence="1">The sequence shown here is derived from an EMBL/GenBank/DDBJ whole genome shotgun (WGS) entry which is preliminary data.</text>
</comment>
<dbReference type="SUPFAM" id="SSF81383">
    <property type="entry name" value="F-box domain"/>
    <property type="match status" value="1"/>
</dbReference>
<dbReference type="Gene3D" id="3.80.10.10">
    <property type="entry name" value="Ribonuclease Inhibitor"/>
    <property type="match status" value="1"/>
</dbReference>
<dbReference type="OrthoDB" id="2851736at2759"/>
<proteinExistence type="predicted"/>
<dbReference type="Proteomes" id="UP000813824">
    <property type="component" value="Unassembled WGS sequence"/>
</dbReference>
<dbReference type="AlphaFoldDB" id="A0A8K0UHB9"/>
<accession>A0A8K0UHB9</accession>
<evidence type="ECO:0000313" key="2">
    <source>
        <dbReference type="Proteomes" id="UP000813824"/>
    </source>
</evidence>
<evidence type="ECO:0000313" key="1">
    <source>
        <dbReference type="EMBL" id="KAH8091734.1"/>
    </source>
</evidence>
<dbReference type="InterPro" id="IPR036047">
    <property type="entry name" value="F-box-like_dom_sf"/>
</dbReference>
<dbReference type="InterPro" id="IPR032675">
    <property type="entry name" value="LRR_dom_sf"/>
</dbReference>
<dbReference type="SUPFAM" id="SSF52047">
    <property type="entry name" value="RNI-like"/>
    <property type="match status" value="1"/>
</dbReference>
<reference evidence="1" key="1">
    <citation type="journal article" date="2021" name="New Phytol.">
        <title>Evolutionary innovations through gain and loss of genes in the ectomycorrhizal Boletales.</title>
        <authorList>
            <person name="Wu G."/>
            <person name="Miyauchi S."/>
            <person name="Morin E."/>
            <person name="Kuo A."/>
            <person name="Drula E."/>
            <person name="Varga T."/>
            <person name="Kohler A."/>
            <person name="Feng B."/>
            <person name="Cao Y."/>
            <person name="Lipzen A."/>
            <person name="Daum C."/>
            <person name="Hundley H."/>
            <person name="Pangilinan J."/>
            <person name="Johnson J."/>
            <person name="Barry K."/>
            <person name="LaButti K."/>
            <person name="Ng V."/>
            <person name="Ahrendt S."/>
            <person name="Min B."/>
            <person name="Choi I.G."/>
            <person name="Park H."/>
            <person name="Plett J.M."/>
            <person name="Magnuson J."/>
            <person name="Spatafora J.W."/>
            <person name="Nagy L.G."/>
            <person name="Henrissat B."/>
            <person name="Grigoriev I.V."/>
            <person name="Yang Z.L."/>
            <person name="Xu J."/>
            <person name="Martin F.M."/>
        </authorList>
    </citation>
    <scope>NUCLEOTIDE SEQUENCE</scope>
    <source>
        <strain evidence="1">KKN 215</strain>
    </source>
</reference>
<keyword evidence="2" id="KW-1185">Reference proteome</keyword>
<organism evidence="1 2">
    <name type="scientific">Cristinia sonorae</name>
    <dbReference type="NCBI Taxonomy" id="1940300"/>
    <lineage>
        <taxon>Eukaryota</taxon>
        <taxon>Fungi</taxon>
        <taxon>Dikarya</taxon>
        <taxon>Basidiomycota</taxon>
        <taxon>Agaricomycotina</taxon>
        <taxon>Agaricomycetes</taxon>
        <taxon>Agaricomycetidae</taxon>
        <taxon>Agaricales</taxon>
        <taxon>Pleurotineae</taxon>
        <taxon>Stephanosporaceae</taxon>
        <taxon>Cristinia</taxon>
    </lineage>
</organism>
<gene>
    <name evidence="1" type="ORF">BXZ70DRAFT_478849</name>
</gene>
<sequence length="440" mass="48692">MGIGATSSDSTNIASNIDRATIVLRQQQNTFTDINWFPGELLLEIFSQAIEFNPVASPVCPVIIRCSHVSSRWRDIVLACPRLWSAIIADQFTRPGLVQMALARSQNRPLYVHISNQNPSYNKTESSSERAMANLRTICELVKGELPRIRHLHLHLVGHVKYDADMFFSSKAQATQLKSMSLLLASHVPLDLAPNTFPSLTSLKLRHAVLTRAPAFPPSLTTLELSACYDVSLWSLLISFSSMSLLENISLAHVRFSNTDDRLPEGPLVPMRHLKTLFIALPRRIASQLLPRLEIPHQTEVEIQLDMAEINRHVRLMRFQSPVEPFDMDFVRVLLERRTSFFLLGTGSASNTALYSAQYRASVGSSVSLELVPSGHGDAASQSIHIGKVTLTVTGSPGGPSPIANYLGAGQVDLGMAHLKILERVWASSTQPLHEVGRRK</sequence>
<dbReference type="EMBL" id="JAEVFJ010000035">
    <property type="protein sequence ID" value="KAH8091734.1"/>
    <property type="molecule type" value="Genomic_DNA"/>
</dbReference>
<name>A0A8K0UHB9_9AGAR</name>